<evidence type="ECO:0000313" key="1">
    <source>
        <dbReference type="EMBL" id="CAK7235547.1"/>
    </source>
</evidence>
<dbReference type="EMBL" id="CAWUHD010000150">
    <property type="protein sequence ID" value="CAK7235547.1"/>
    <property type="molecule type" value="Genomic_DNA"/>
</dbReference>
<evidence type="ECO:0000313" key="2">
    <source>
        <dbReference type="Proteomes" id="UP001642482"/>
    </source>
</evidence>
<organism evidence="1 2">
    <name type="scientific">Sporothrix eucalyptigena</name>
    <dbReference type="NCBI Taxonomy" id="1812306"/>
    <lineage>
        <taxon>Eukaryota</taxon>
        <taxon>Fungi</taxon>
        <taxon>Dikarya</taxon>
        <taxon>Ascomycota</taxon>
        <taxon>Pezizomycotina</taxon>
        <taxon>Sordariomycetes</taxon>
        <taxon>Sordariomycetidae</taxon>
        <taxon>Ophiostomatales</taxon>
        <taxon>Ophiostomataceae</taxon>
        <taxon>Sporothrix</taxon>
    </lineage>
</organism>
<gene>
    <name evidence="1" type="ORF">SEUCBS140593_009319</name>
</gene>
<name>A0ABP0CVE6_9PEZI</name>
<comment type="caution">
    <text evidence="1">The sequence shown here is derived from an EMBL/GenBank/DDBJ whole genome shotgun (WGS) entry which is preliminary data.</text>
</comment>
<dbReference type="PANTHER" id="PTHR42354:SF1">
    <property type="entry name" value="C2H2-TYPE DOMAIN-CONTAINING PROTEIN"/>
    <property type="match status" value="1"/>
</dbReference>
<reference evidence="1 2" key="1">
    <citation type="submission" date="2024-01" db="EMBL/GenBank/DDBJ databases">
        <authorList>
            <person name="Allen C."/>
            <person name="Tagirdzhanova G."/>
        </authorList>
    </citation>
    <scope>NUCLEOTIDE SEQUENCE [LARGE SCALE GENOMIC DNA]</scope>
</reference>
<keyword evidence="2" id="KW-1185">Reference proteome</keyword>
<sequence length="445" mass="48747">MAFRSRETAGSLVDDIAASFEQASQLYTQWRSRRERSNHYRRPGATFTLKTKTLQTNCALTTSLHLGARTKETYSAGAAILGNMFARGDGAARRALAAQRDLLHDQVIFLQRVDDGGPLDINVILQASETVRIVSTQALTDQYRRMAAGLNRHDVPRELPTPKWRSTSRQEMTLAPPAVAPLRSRSPAQARVPIPAPVPVVPPPPVAPSARWLTYLEDDNRTTAWSVLSQPLVFQSEPPSPPLTPKELNLLPVQPPVPPLPDAFKPSAAKIFSLDALGSNNCNLHHHVSHQPPPIATDIESAYNDSFGFDGQGPTGSAKTGQSVNSNTMVRPKNSVFHIFCPEAMALQVDVHRPVSTTTRKCRCGFRWDSTKGEGRGGSHQLKEGFGMSRRFLAKSHCEGADGGYGCVLCTSTGVAQTYETVGDLRTHINVAHDKWQMLHDRDLA</sequence>
<evidence type="ECO:0008006" key="3">
    <source>
        <dbReference type="Google" id="ProtNLM"/>
    </source>
</evidence>
<dbReference type="Proteomes" id="UP001642482">
    <property type="component" value="Unassembled WGS sequence"/>
</dbReference>
<dbReference type="PANTHER" id="PTHR42354">
    <property type="entry name" value="C2H2-TYPE DOMAIN-CONTAINING PROTEIN"/>
    <property type="match status" value="1"/>
</dbReference>
<proteinExistence type="predicted"/>
<accession>A0ABP0CVE6</accession>
<protein>
    <recommendedName>
        <fullName evidence="3">C2H2-type domain-containing protein</fullName>
    </recommendedName>
</protein>